<dbReference type="GO" id="GO:0004109">
    <property type="term" value="F:coproporphyrinogen oxidase activity"/>
    <property type="evidence" value="ECO:0007669"/>
    <property type="project" value="InterPro"/>
</dbReference>
<comment type="pathway">
    <text evidence="2 15">Porphyrin-containing compound metabolism; protoporphyrin-IX biosynthesis; protoporphyrinogen-IX from coproporphyrinogen-III (AdoMet route): step 1/1.</text>
</comment>
<keyword evidence="9 15" id="KW-0560">Oxidoreductase</keyword>
<evidence type="ECO:0000259" key="18">
    <source>
        <dbReference type="PROSITE" id="PS51918"/>
    </source>
</evidence>
<feature type="binding site" evidence="16">
    <location>
        <position position="185"/>
    </location>
    <ligand>
        <name>S-adenosyl-L-methionine</name>
        <dbReference type="ChEBI" id="CHEBI:59789"/>
        <label>2</label>
    </ligand>
</feature>
<feature type="domain" description="Radical SAM core" evidence="18">
    <location>
        <begin position="47"/>
        <end position="284"/>
    </location>
</feature>
<evidence type="ECO:0000256" key="9">
    <source>
        <dbReference type="ARBA" id="ARBA00023002"/>
    </source>
</evidence>
<dbReference type="Gene3D" id="1.10.10.920">
    <property type="match status" value="1"/>
</dbReference>
<feature type="binding site" evidence="17">
    <location>
        <position position="62"/>
    </location>
    <ligand>
        <name>[4Fe-4S] cluster</name>
        <dbReference type="ChEBI" id="CHEBI:49883"/>
        <note>4Fe-4S-S-AdoMet</note>
    </ligand>
</feature>
<evidence type="ECO:0000256" key="1">
    <source>
        <dbReference type="ARBA" id="ARBA00004496"/>
    </source>
</evidence>
<feature type="binding site" evidence="16">
    <location>
        <position position="173"/>
    </location>
    <ligand>
        <name>S-adenosyl-L-methionine</name>
        <dbReference type="ChEBI" id="CHEBI:59789"/>
        <label>2</label>
    </ligand>
</feature>
<evidence type="ECO:0000256" key="6">
    <source>
        <dbReference type="ARBA" id="ARBA00022490"/>
    </source>
</evidence>
<evidence type="ECO:0000256" key="12">
    <source>
        <dbReference type="ARBA" id="ARBA00023244"/>
    </source>
</evidence>
<accession>A0A4Q1D4C8</accession>
<dbReference type="PROSITE" id="PS51918">
    <property type="entry name" value="RADICAL_SAM"/>
    <property type="match status" value="1"/>
</dbReference>
<evidence type="ECO:0000256" key="5">
    <source>
        <dbReference type="ARBA" id="ARBA00022485"/>
    </source>
</evidence>
<keyword evidence="12 15" id="KW-0627">Porphyrin biosynthesis</keyword>
<dbReference type="RefSeq" id="WP_129004338.1">
    <property type="nucleotide sequence ID" value="NZ_SDHZ01000002.1"/>
</dbReference>
<dbReference type="PANTHER" id="PTHR13932:SF6">
    <property type="entry name" value="OXYGEN-INDEPENDENT COPROPORPHYRINOGEN III OXIDASE"/>
    <property type="match status" value="1"/>
</dbReference>
<evidence type="ECO:0000313" key="20">
    <source>
        <dbReference type="Proteomes" id="UP000290545"/>
    </source>
</evidence>
<evidence type="ECO:0000256" key="16">
    <source>
        <dbReference type="PIRSR" id="PIRSR000167-1"/>
    </source>
</evidence>
<feature type="binding site" evidence="16">
    <location>
        <position position="244"/>
    </location>
    <ligand>
        <name>S-adenosyl-L-methionine</name>
        <dbReference type="ChEBI" id="CHEBI:59789"/>
        <label>2</label>
    </ligand>
</feature>
<feature type="binding site" evidence="16">
    <location>
        <begin position="68"/>
        <end position="70"/>
    </location>
    <ligand>
        <name>S-adenosyl-L-methionine</name>
        <dbReference type="ChEBI" id="CHEBI:59789"/>
        <label>2</label>
    </ligand>
</feature>
<keyword evidence="6 15" id="KW-0963">Cytoplasm</keyword>
<evidence type="ECO:0000313" key="19">
    <source>
        <dbReference type="EMBL" id="RXK83285.1"/>
    </source>
</evidence>
<dbReference type="Pfam" id="PF04055">
    <property type="entry name" value="Radical_SAM"/>
    <property type="match status" value="1"/>
</dbReference>
<comment type="subunit">
    <text evidence="4">Monomer.</text>
</comment>
<keyword evidence="20" id="KW-1185">Reference proteome</keyword>
<dbReference type="SFLD" id="SFLDS00029">
    <property type="entry name" value="Radical_SAM"/>
    <property type="match status" value="1"/>
</dbReference>
<dbReference type="EC" id="1.3.98.3" evidence="15"/>
<keyword evidence="10 15" id="KW-0408">Iron</keyword>
<dbReference type="InterPro" id="IPR034505">
    <property type="entry name" value="Coproporphyrinogen-III_oxidase"/>
</dbReference>
<dbReference type="GO" id="GO:0046872">
    <property type="term" value="F:metal ion binding"/>
    <property type="evidence" value="ECO:0007669"/>
    <property type="project" value="UniProtKB-KW"/>
</dbReference>
<dbReference type="PIRSF" id="PIRSF000167">
    <property type="entry name" value="HemN"/>
    <property type="match status" value="1"/>
</dbReference>
<dbReference type="GO" id="GO:0006782">
    <property type="term" value="P:protoporphyrinogen IX biosynthetic process"/>
    <property type="evidence" value="ECO:0007669"/>
    <property type="project" value="UniProtKB-UniPathway"/>
</dbReference>
<dbReference type="CDD" id="cd01335">
    <property type="entry name" value="Radical_SAM"/>
    <property type="match status" value="1"/>
</dbReference>
<evidence type="ECO:0000256" key="8">
    <source>
        <dbReference type="ARBA" id="ARBA00022723"/>
    </source>
</evidence>
<dbReference type="SFLD" id="SFLDG01065">
    <property type="entry name" value="anaerobic_coproporphyrinogen-I"/>
    <property type="match status" value="1"/>
</dbReference>
<comment type="catalytic activity">
    <reaction evidence="14 15">
        <text>coproporphyrinogen III + 2 S-adenosyl-L-methionine = protoporphyrinogen IX + 2 5'-deoxyadenosine + 2 L-methionine + 2 CO2</text>
        <dbReference type="Rhea" id="RHEA:15425"/>
        <dbReference type="ChEBI" id="CHEBI:16526"/>
        <dbReference type="ChEBI" id="CHEBI:17319"/>
        <dbReference type="ChEBI" id="CHEBI:57307"/>
        <dbReference type="ChEBI" id="CHEBI:57309"/>
        <dbReference type="ChEBI" id="CHEBI:57844"/>
        <dbReference type="ChEBI" id="CHEBI:59789"/>
        <dbReference type="EC" id="1.3.98.3"/>
    </reaction>
</comment>
<feature type="binding site" evidence="16">
    <location>
        <begin position="114"/>
        <end position="115"/>
    </location>
    <ligand>
        <name>S-adenosyl-L-methionine</name>
        <dbReference type="ChEBI" id="CHEBI:59789"/>
        <label>2</label>
    </ligand>
</feature>
<comment type="cofactor">
    <cofactor evidence="15 17">
        <name>[4Fe-4S] cluster</name>
        <dbReference type="ChEBI" id="CHEBI:49883"/>
    </cofactor>
    <text evidence="15 17">Binds 1 [4Fe-4S] cluster. The cluster is coordinated with 3 cysteines and an exchangeable S-adenosyl-L-methionine.</text>
</comment>
<comment type="subcellular location">
    <subcellularLocation>
        <location evidence="1 15">Cytoplasm</location>
    </subcellularLocation>
</comment>
<dbReference type="GO" id="GO:0051989">
    <property type="term" value="F:coproporphyrinogen dehydrogenase activity"/>
    <property type="evidence" value="ECO:0007669"/>
    <property type="project" value="UniProtKB-EC"/>
</dbReference>
<gene>
    <name evidence="19" type="primary">hemN</name>
    <name evidence="19" type="ORF">ESB13_14335</name>
</gene>
<feature type="binding site" evidence="16">
    <location>
        <position position="113"/>
    </location>
    <ligand>
        <name>S-adenosyl-L-methionine</name>
        <dbReference type="ChEBI" id="CHEBI:59789"/>
        <label>1</label>
    </ligand>
</feature>
<dbReference type="NCBIfam" id="TIGR00538">
    <property type="entry name" value="hemN"/>
    <property type="match status" value="1"/>
</dbReference>
<feature type="binding site" evidence="16">
    <location>
        <position position="146"/>
    </location>
    <ligand>
        <name>S-adenosyl-L-methionine</name>
        <dbReference type="ChEBI" id="CHEBI:59789"/>
        <label>1</label>
    </ligand>
</feature>
<feature type="binding site" evidence="16">
    <location>
        <position position="210"/>
    </location>
    <ligand>
        <name>S-adenosyl-L-methionine</name>
        <dbReference type="ChEBI" id="CHEBI:59789"/>
        <label>2</label>
    </ligand>
</feature>
<comment type="caution">
    <text evidence="19">The sequence shown here is derived from an EMBL/GenBank/DDBJ whole genome shotgun (WGS) entry which is preliminary data.</text>
</comment>
<feature type="binding site" evidence="17">
    <location>
        <position position="66"/>
    </location>
    <ligand>
        <name>[4Fe-4S] cluster</name>
        <dbReference type="ChEBI" id="CHEBI:49883"/>
        <note>4Fe-4S-S-AdoMet</note>
    </ligand>
</feature>
<evidence type="ECO:0000256" key="3">
    <source>
        <dbReference type="ARBA" id="ARBA00005493"/>
    </source>
</evidence>
<keyword evidence="5 15" id="KW-0004">4Fe-4S</keyword>
<dbReference type="AlphaFoldDB" id="A0A4Q1D4C8"/>
<dbReference type="InterPro" id="IPR004558">
    <property type="entry name" value="Coprogen_oxidase_HemN"/>
</dbReference>
<evidence type="ECO:0000256" key="17">
    <source>
        <dbReference type="PIRSR" id="PIRSR000167-2"/>
    </source>
</evidence>
<evidence type="ECO:0000256" key="7">
    <source>
        <dbReference type="ARBA" id="ARBA00022691"/>
    </source>
</evidence>
<name>A0A4Q1D4C8_9BACT</name>
<organism evidence="19 20">
    <name type="scientific">Filimonas effusa</name>
    <dbReference type="NCBI Taxonomy" id="2508721"/>
    <lineage>
        <taxon>Bacteria</taxon>
        <taxon>Pseudomonadati</taxon>
        <taxon>Bacteroidota</taxon>
        <taxon>Chitinophagia</taxon>
        <taxon>Chitinophagales</taxon>
        <taxon>Chitinophagaceae</taxon>
        <taxon>Filimonas</taxon>
    </lineage>
</organism>
<dbReference type="GO" id="GO:0005737">
    <property type="term" value="C:cytoplasm"/>
    <property type="evidence" value="ECO:0007669"/>
    <property type="project" value="UniProtKB-SubCell"/>
</dbReference>
<dbReference type="Gene3D" id="3.80.30.20">
    <property type="entry name" value="tm_1862 like domain"/>
    <property type="match status" value="1"/>
</dbReference>
<evidence type="ECO:0000256" key="13">
    <source>
        <dbReference type="ARBA" id="ARBA00024295"/>
    </source>
</evidence>
<dbReference type="InterPro" id="IPR006638">
    <property type="entry name" value="Elp3/MiaA/NifB-like_rSAM"/>
</dbReference>
<dbReference type="GO" id="GO:0051539">
    <property type="term" value="F:4 iron, 4 sulfur cluster binding"/>
    <property type="evidence" value="ECO:0007669"/>
    <property type="project" value="UniProtKB-KW"/>
</dbReference>
<comment type="function">
    <text evidence="13">Involved in the heme biosynthesis. Catalyzes the anaerobic oxidative decarboxylation of propionate groups of rings A and B of coproporphyrinogen III to yield the vinyl groups in protoporphyrinogen IX.</text>
</comment>
<dbReference type="SFLD" id="SFLDG01082">
    <property type="entry name" value="B12-binding_domain_containing"/>
    <property type="match status" value="1"/>
</dbReference>
<dbReference type="EMBL" id="SDHZ01000002">
    <property type="protein sequence ID" value="RXK83285.1"/>
    <property type="molecule type" value="Genomic_DNA"/>
</dbReference>
<evidence type="ECO:0000256" key="10">
    <source>
        <dbReference type="ARBA" id="ARBA00023004"/>
    </source>
</evidence>
<dbReference type="InterPro" id="IPR023404">
    <property type="entry name" value="rSAM_horseshoe"/>
</dbReference>
<sequence length="456" mass="52315">MTVPVSLLHKYNVPAPRYTSYPTVPFWKEMTAAGPWLQSFGQQFGEQNHTNGLSLYLHLPFCEVLCTYCGCNKKITTNHKVESPYIEALLKEWALYLEQINSKPIIRELHLGGGTPTFFSPENLRTLLQGILKDAIIHPEHDFSFEGHPNNTTEAHLQCLYDLGFRRVSYGVQDHDARVQRAINRIQPFENVKRVTEQARAIGYHSVNFDLIYGLPFQTLESIDHTIRQSIDLQPDRIAFYSYAHVPWTSKAQRLFTEADLPTAPMKLLLYQQGKNRLVEKGYRDIGMDHFSLPADDLYKAWEEGRLHRNFMGYTTQNSNILIGLGVSSISDTGVGYAQNEKTIHDYYARIEKNELPIFKGCELTTEDISFKKYIKETSCQGRTTFAAADLDLLRQYSFPELKLLAADGLVNWNEEKLEVTELGRHFIRNICRSFDLHLLRSQATPSNKPLFSQAI</sequence>
<evidence type="ECO:0000256" key="11">
    <source>
        <dbReference type="ARBA" id="ARBA00023014"/>
    </source>
</evidence>
<dbReference type="PANTHER" id="PTHR13932">
    <property type="entry name" value="COPROPORPHYRINIGEN III OXIDASE"/>
    <property type="match status" value="1"/>
</dbReference>
<reference evidence="19 20" key="1">
    <citation type="submission" date="2019-01" db="EMBL/GenBank/DDBJ databases">
        <title>Filimonas sp. strain TTM-71.</title>
        <authorList>
            <person name="Chen W.-M."/>
        </authorList>
    </citation>
    <scope>NUCLEOTIDE SEQUENCE [LARGE SCALE GENOMIC DNA]</scope>
    <source>
        <strain evidence="19 20">TTM-71</strain>
    </source>
</reference>
<feature type="binding site" evidence="16">
    <location>
        <position position="56"/>
    </location>
    <ligand>
        <name>S-adenosyl-L-methionine</name>
        <dbReference type="ChEBI" id="CHEBI:59789"/>
        <label>1</label>
    </ligand>
</feature>
<feature type="binding site" evidence="16">
    <location>
        <position position="330"/>
    </location>
    <ligand>
        <name>S-adenosyl-L-methionine</name>
        <dbReference type="ChEBI" id="CHEBI:59789"/>
        <label>1</label>
    </ligand>
</feature>
<keyword evidence="11 15" id="KW-0411">Iron-sulfur</keyword>
<dbReference type="InterPro" id="IPR007197">
    <property type="entry name" value="rSAM"/>
</dbReference>
<evidence type="ECO:0000256" key="15">
    <source>
        <dbReference type="PIRNR" id="PIRNR000167"/>
    </source>
</evidence>
<dbReference type="SMART" id="SM00729">
    <property type="entry name" value="Elp3"/>
    <property type="match status" value="1"/>
</dbReference>
<keyword evidence="7 15" id="KW-0949">S-adenosyl-L-methionine</keyword>
<keyword evidence="8 15" id="KW-0479">Metal-binding</keyword>
<comment type="similarity">
    <text evidence="3 15">Belongs to the anaerobic coproporphyrinogen-III oxidase family.</text>
</comment>
<dbReference type="Proteomes" id="UP000290545">
    <property type="component" value="Unassembled WGS sequence"/>
</dbReference>
<evidence type="ECO:0000256" key="14">
    <source>
        <dbReference type="ARBA" id="ARBA00048321"/>
    </source>
</evidence>
<evidence type="ECO:0000256" key="2">
    <source>
        <dbReference type="ARBA" id="ARBA00004785"/>
    </source>
</evidence>
<dbReference type="SUPFAM" id="SSF102114">
    <property type="entry name" value="Radical SAM enzymes"/>
    <property type="match status" value="1"/>
</dbReference>
<dbReference type="OrthoDB" id="9808022at2"/>
<evidence type="ECO:0000256" key="4">
    <source>
        <dbReference type="ARBA" id="ARBA00011245"/>
    </source>
</evidence>
<dbReference type="InterPro" id="IPR058240">
    <property type="entry name" value="rSAM_sf"/>
</dbReference>
<feature type="binding site" evidence="17">
    <location>
        <position position="69"/>
    </location>
    <ligand>
        <name>[4Fe-4S] cluster</name>
        <dbReference type="ChEBI" id="CHEBI:49883"/>
        <note>4Fe-4S-S-AdoMet</note>
    </ligand>
</feature>
<protein>
    <recommendedName>
        <fullName evidence="15">Coproporphyrinogen-III oxidase</fullName>
        <ecNumber evidence="15">1.3.98.3</ecNumber>
    </recommendedName>
</protein>
<proteinExistence type="inferred from homology"/>
<dbReference type="UniPathway" id="UPA00251">
    <property type="reaction ID" value="UER00323"/>
</dbReference>